<dbReference type="Gene3D" id="3.40.50.300">
    <property type="entry name" value="P-loop containing nucleotide triphosphate hydrolases"/>
    <property type="match status" value="1"/>
</dbReference>
<keyword evidence="5" id="KW-0547">Nucleotide-binding</keyword>
<name>A0A0D8IGV0_9CLOT</name>
<dbReference type="STRING" id="84022.CACET_c08640"/>
<evidence type="ECO:0000256" key="8">
    <source>
        <dbReference type="ARBA" id="ARBA00023136"/>
    </source>
</evidence>
<dbReference type="InterPro" id="IPR003439">
    <property type="entry name" value="ABC_transporter-like_ATP-bd"/>
</dbReference>
<dbReference type="InterPro" id="IPR003593">
    <property type="entry name" value="AAA+_ATPase"/>
</dbReference>
<dbReference type="RefSeq" id="WP_044823480.1">
    <property type="nucleotide sequence ID" value="NZ_CP009687.1"/>
</dbReference>
<keyword evidence="7" id="KW-1278">Translocase</keyword>
<comment type="similarity">
    <text evidence="2">Belongs to the ABC transporter superfamily.</text>
</comment>
<dbReference type="KEGG" id="cace:CACET_c08640"/>
<dbReference type="PANTHER" id="PTHR43553">
    <property type="entry name" value="HEAVY METAL TRANSPORTER"/>
    <property type="match status" value="1"/>
</dbReference>
<dbReference type="SUPFAM" id="SSF52540">
    <property type="entry name" value="P-loop containing nucleoside triphosphate hydrolases"/>
    <property type="match status" value="1"/>
</dbReference>
<dbReference type="PATRIC" id="fig|84022.5.peg.2462"/>
<dbReference type="PROSITE" id="PS50893">
    <property type="entry name" value="ABC_TRANSPORTER_2"/>
    <property type="match status" value="1"/>
</dbReference>
<proteinExistence type="inferred from homology"/>
<keyword evidence="10" id="KW-1185">Reference proteome</keyword>
<evidence type="ECO:0000256" key="5">
    <source>
        <dbReference type="ARBA" id="ARBA00022741"/>
    </source>
</evidence>
<keyword evidence="8" id="KW-0472">Membrane</keyword>
<dbReference type="EMBL" id="CP009687">
    <property type="protein sequence ID" value="AKL94372.1"/>
    <property type="molecule type" value="Genomic_DNA"/>
</dbReference>
<dbReference type="InterPro" id="IPR015856">
    <property type="entry name" value="ABC_transpr_CbiO/EcfA_su"/>
</dbReference>
<keyword evidence="6" id="KW-0067">ATP-binding</keyword>
<dbReference type="AlphaFoldDB" id="A0A0D8IGV0"/>
<evidence type="ECO:0000313" key="9">
    <source>
        <dbReference type="EMBL" id="AKL94372.1"/>
    </source>
</evidence>
<dbReference type="InterPro" id="IPR050095">
    <property type="entry name" value="ECF_ABC_transporter_ATP-bd"/>
</dbReference>
<evidence type="ECO:0000256" key="4">
    <source>
        <dbReference type="ARBA" id="ARBA00022475"/>
    </source>
</evidence>
<gene>
    <name evidence="9" type="ORF">CACET_c08640</name>
</gene>
<dbReference type="CDD" id="cd03225">
    <property type="entry name" value="ABC_cobalt_CbiO_domain1"/>
    <property type="match status" value="1"/>
</dbReference>
<dbReference type="PANTHER" id="PTHR43553:SF24">
    <property type="entry name" value="ENERGY-COUPLING FACTOR TRANSPORTER ATP-BINDING PROTEIN ECFA1"/>
    <property type="match status" value="1"/>
</dbReference>
<reference evidence="9 10" key="1">
    <citation type="submission" date="2014-10" db="EMBL/GenBank/DDBJ databases">
        <title>Genome sequence of Clostridium aceticum DSM 1496.</title>
        <authorList>
            <person name="Poehlein A."/>
            <person name="Schiel-Bengelsdorf B."/>
            <person name="Gottschalk G."/>
            <person name="Duerre P."/>
            <person name="Daniel R."/>
        </authorList>
    </citation>
    <scope>NUCLEOTIDE SEQUENCE [LARGE SCALE GENOMIC DNA]</scope>
    <source>
        <strain evidence="9 10">DSM 1496</strain>
    </source>
</reference>
<evidence type="ECO:0000256" key="6">
    <source>
        <dbReference type="ARBA" id="ARBA00022840"/>
    </source>
</evidence>
<dbReference type="GO" id="GO:0016887">
    <property type="term" value="F:ATP hydrolysis activity"/>
    <property type="evidence" value="ECO:0007669"/>
    <property type="project" value="InterPro"/>
</dbReference>
<sequence length="225" mass="24989">MGYLTLKNVDFAYGKSDFIIKNTSLQLFQEDFTAVVGPNGSGKTTLGKLMAGLLKPQNGTVMIDGTDSNSMSLGAIGKRVGYLFQNPEKQIFAPTVYEELTFPLEIKGTEKKVVERKAKEAMEVFQISHLSKAFPFTLSQGEKQRLALAAIFIHEPKFLILDEPTTGLDKERKVVLSGILKNFQHEGVGMVVISHDEAFVEEHATRVIKMMGGKIIEDTRKSFRS</sequence>
<dbReference type="GO" id="GO:0043190">
    <property type="term" value="C:ATP-binding cassette (ABC) transporter complex"/>
    <property type="evidence" value="ECO:0007669"/>
    <property type="project" value="TreeGrafter"/>
</dbReference>
<protein>
    <submittedName>
        <fullName evidence="9">ABC-type cobalt transport system, ATpase component</fullName>
    </submittedName>
</protein>
<dbReference type="SMART" id="SM00382">
    <property type="entry name" value="AAA"/>
    <property type="match status" value="1"/>
</dbReference>
<comment type="subcellular location">
    <subcellularLocation>
        <location evidence="1">Cell membrane</location>
        <topology evidence="1">Peripheral membrane protein</topology>
    </subcellularLocation>
</comment>
<evidence type="ECO:0000313" key="10">
    <source>
        <dbReference type="Proteomes" id="UP000035704"/>
    </source>
</evidence>
<dbReference type="PROSITE" id="PS00211">
    <property type="entry name" value="ABC_TRANSPORTER_1"/>
    <property type="match status" value="1"/>
</dbReference>
<dbReference type="Proteomes" id="UP000035704">
    <property type="component" value="Chromosome"/>
</dbReference>
<accession>A0A0D8IGV0</accession>
<dbReference type="InterPro" id="IPR017871">
    <property type="entry name" value="ABC_transporter-like_CS"/>
</dbReference>
<organism evidence="9 10">
    <name type="scientific">Clostridium aceticum</name>
    <dbReference type="NCBI Taxonomy" id="84022"/>
    <lineage>
        <taxon>Bacteria</taxon>
        <taxon>Bacillati</taxon>
        <taxon>Bacillota</taxon>
        <taxon>Clostridia</taxon>
        <taxon>Eubacteriales</taxon>
        <taxon>Clostridiaceae</taxon>
        <taxon>Clostridium</taxon>
    </lineage>
</organism>
<dbReference type="Pfam" id="PF00005">
    <property type="entry name" value="ABC_tran"/>
    <property type="match status" value="1"/>
</dbReference>
<dbReference type="GO" id="GO:0005524">
    <property type="term" value="F:ATP binding"/>
    <property type="evidence" value="ECO:0007669"/>
    <property type="project" value="UniProtKB-KW"/>
</dbReference>
<evidence type="ECO:0000256" key="3">
    <source>
        <dbReference type="ARBA" id="ARBA00022448"/>
    </source>
</evidence>
<dbReference type="GO" id="GO:0042626">
    <property type="term" value="F:ATPase-coupled transmembrane transporter activity"/>
    <property type="evidence" value="ECO:0007669"/>
    <property type="project" value="TreeGrafter"/>
</dbReference>
<evidence type="ECO:0000256" key="1">
    <source>
        <dbReference type="ARBA" id="ARBA00004202"/>
    </source>
</evidence>
<dbReference type="InterPro" id="IPR027417">
    <property type="entry name" value="P-loop_NTPase"/>
</dbReference>
<evidence type="ECO:0000256" key="7">
    <source>
        <dbReference type="ARBA" id="ARBA00022967"/>
    </source>
</evidence>
<evidence type="ECO:0000256" key="2">
    <source>
        <dbReference type="ARBA" id="ARBA00005417"/>
    </source>
</evidence>
<keyword evidence="4" id="KW-1003">Cell membrane</keyword>
<keyword evidence="3" id="KW-0813">Transport</keyword>